<dbReference type="EMBL" id="JBAJEX010000001">
    <property type="protein sequence ID" value="MEO1766052.1"/>
    <property type="molecule type" value="Genomic_DNA"/>
</dbReference>
<evidence type="ECO:0000313" key="2">
    <source>
        <dbReference type="EMBL" id="MEO1766052.1"/>
    </source>
</evidence>
<protein>
    <recommendedName>
        <fullName evidence="4">Peptidase MA-like domain-containing protein</fullName>
    </recommendedName>
</protein>
<reference evidence="2 3" key="1">
    <citation type="submission" date="2024-02" db="EMBL/GenBank/DDBJ databases">
        <title>New thermophilic sulfur-oxidizing bacteria from a hot springs of the Uzon caldera (Kamchatka, Russia).</title>
        <authorList>
            <person name="Dukat A.M."/>
            <person name="Elcheninov A.G."/>
            <person name="Frolov E.N."/>
        </authorList>
    </citation>
    <scope>NUCLEOTIDE SEQUENCE [LARGE SCALE GENOMIC DNA]</scope>
    <source>
        <strain evidence="2 3">AK1</strain>
    </source>
</reference>
<sequence>MSLRLAAACLAASLLNLGCATQPLRSPVSFAVLEDEPRVRFEPGAEAYARQVAALLPQAVAQVEAAHYLPFADLVMVHVCGSETCFAAHVTSRNVSGATVPDNQVFLAPRLFDRETQRLSMILAHELSHLHLGQRLGHYTHEVPVWFHEGLAALASGGGGADYASEAEARAAFAAGRAFSPATLDTPDHRHRAEDWGLSPHLFYRQAMMFLQYLKQESETRFREFLLRVQDGENFTEAFGRTYNRSLLEAGQRFLEAVVPVAAAPAPPTD</sequence>
<evidence type="ECO:0008006" key="4">
    <source>
        <dbReference type="Google" id="ProtNLM"/>
    </source>
</evidence>
<comment type="caution">
    <text evidence="2">The sequence shown here is derived from an EMBL/GenBank/DDBJ whole genome shotgun (WGS) entry which is preliminary data.</text>
</comment>
<evidence type="ECO:0000313" key="3">
    <source>
        <dbReference type="Proteomes" id="UP001482231"/>
    </source>
</evidence>
<feature type="signal peptide" evidence="1">
    <location>
        <begin position="1"/>
        <end position="20"/>
    </location>
</feature>
<feature type="chain" id="PRO_5046828263" description="Peptidase MA-like domain-containing protein" evidence="1">
    <location>
        <begin position="21"/>
        <end position="270"/>
    </location>
</feature>
<keyword evidence="1" id="KW-0732">Signal</keyword>
<dbReference type="Proteomes" id="UP001482231">
    <property type="component" value="Unassembled WGS sequence"/>
</dbReference>
<organism evidence="2 3">
    <name type="scientific">Thiobacter aerophilum</name>
    <dbReference type="NCBI Taxonomy" id="3121275"/>
    <lineage>
        <taxon>Bacteria</taxon>
        <taxon>Pseudomonadati</taxon>
        <taxon>Pseudomonadota</taxon>
        <taxon>Betaproteobacteria</taxon>
        <taxon>Burkholderiales</taxon>
        <taxon>Thiobacteraceae</taxon>
        <taxon>Thiobacter</taxon>
    </lineage>
</organism>
<dbReference type="SUPFAM" id="SSF55486">
    <property type="entry name" value="Metalloproteases ('zincins'), catalytic domain"/>
    <property type="match status" value="1"/>
</dbReference>
<evidence type="ECO:0000256" key="1">
    <source>
        <dbReference type="SAM" id="SignalP"/>
    </source>
</evidence>
<proteinExistence type="predicted"/>
<keyword evidence="3" id="KW-1185">Reference proteome</keyword>
<accession>A0ABV0EBL2</accession>
<gene>
    <name evidence="2" type="ORF">V6E02_02340</name>
</gene>
<dbReference type="RefSeq" id="WP_347306737.1">
    <property type="nucleotide sequence ID" value="NZ_JBAJEX010000001.1"/>
</dbReference>
<name>A0ABV0EBL2_9BURK</name>